<accession>A0A382TG37</accession>
<evidence type="ECO:0000313" key="1">
    <source>
        <dbReference type="EMBL" id="SVD20742.1"/>
    </source>
</evidence>
<protein>
    <submittedName>
        <fullName evidence="1">Uncharacterized protein</fullName>
    </submittedName>
</protein>
<reference evidence="1" key="1">
    <citation type="submission" date="2018-05" db="EMBL/GenBank/DDBJ databases">
        <authorList>
            <person name="Lanie J.A."/>
            <person name="Ng W.-L."/>
            <person name="Kazmierczak K.M."/>
            <person name="Andrzejewski T.M."/>
            <person name="Davidsen T.M."/>
            <person name="Wayne K.J."/>
            <person name="Tettelin H."/>
            <person name="Glass J.I."/>
            <person name="Rusch D."/>
            <person name="Podicherti R."/>
            <person name="Tsui H.-C.T."/>
            <person name="Winkler M.E."/>
        </authorList>
    </citation>
    <scope>NUCLEOTIDE SEQUENCE</scope>
</reference>
<proteinExistence type="predicted"/>
<gene>
    <name evidence="1" type="ORF">METZ01_LOCUS373596</name>
</gene>
<organism evidence="1">
    <name type="scientific">marine metagenome</name>
    <dbReference type="NCBI Taxonomy" id="408172"/>
    <lineage>
        <taxon>unclassified sequences</taxon>
        <taxon>metagenomes</taxon>
        <taxon>ecological metagenomes</taxon>
    </lineage>
</organism>
<feature type="non-terminal residue" evidence="1">
    <location>
        <position position="31"/>
    </location>
</feature>
<dbReference type="EMBL" id="UINC01136153">
    <property type="protein sequence ID" value="SVD20742.1"/>
    <property type="molecule type" value="Genomic_DNA"/>
</dbReference>
<name>A0A382TG37_9ZZZZ</name>
<dbReference type="AlphaFoldDB" id="A0A382TG37"/>
<sequence>MTAFTPDTTRIEYRSEAPAQKAESIGVLASL</sequence>